<reference evidence="1 2" key="1">
    <citation type="submission" date="2019-07" db="EMBL/GenBank/DDBJ databases">
        <title>Whole genome shotgun sequence of Cellulomonas aerilata NBRC 106308.</title>
        <authorList>
            <person name="Hosoyama A."/>
            <person name="Uohara A."/>
            <person name="Ohji S."/>
            <person name="Ichikawa N."/>
        </authorList>
    </citation>
    <scope>NUCLEOTIDE SEQUENCE [LARGE SCALE GENOMIC DNA]</scope>
    <source>
        <strain evidence="1 2">NBRC 106308</strain>
    </source>
</reference>
<name>A0A512D8C6_9CELL</name>
<dbReference type="EMBL" id="BJYY01000001">
    <property type="protein sequence ID" value="GEO32645.1"/>
    <property type="molecule type" value="Genomic_DNA"/>
</dbReference>
<organism evidence="1 2">
    <name type="scientific">Cellulomonas aerilata</name>
    <dbReference type="NCBI Taxonomy" id="515326"/>
    <lineage>
        <taxon>Bacteria</taxon>
        <taxon>Bacillati</taxon>
        <taxon>Actinomycetota</taxon>
        <taxon>Actinomycetes</taxon>
        <taxon>Micrococcales</taxon>
        <taxon>Cellulomonadaceae</taxon>
        <taxon>Cellulomonas</taxon>
    </lineage>
</organism>
<dbReference type="OrthoDB" id="5493262at2"/>
<dbReference type="AlphaFoldDB" id="A0A512D8C6"/>
<dbReference type="InterPro" id="IPR012467">
    <property type="entry name" value="DUF1684"/>
</dbReference>
<accession>A0A512D8C6</accession>
<comment type="caution">
    <text evidence="1">The sequence shown here is derived from an EMBL/GenBank/DDBJ whole genome shotgun (WGS) entry which is preliminary data.</text>
</comment>
<proteinExistence type="predicted"/>
<dbReference type="RefSeq" id="WP_146899051.1">
    <property type="nucleotide sequence ID" value="NZ_BAAARM010000001.1"/>
</dbReference>
<keyword evidence="2" id="KW-1185">Reference proteome</keyword>
<evidence type="ECO:0000313" key="1">
    <source>
        <dbReference type="EMBL" id="GEO32645.1"/>
    </source>
</evidence>
<evidence type="ECO:0000313" key="2">
    <source>
        <dbReference type="Proteomes" id="UP000321181"/>
    </source>
</evidence>
<protein>
    <recommendedName>
        <fullName evidence="3">DUF1684 domain-containing protein</fullName>
    </recommendedName>
</protein>
<dbReference type="Proteomes" id="UP000321181">
    <property type="component" value="Unassembled WGS sequence"/>
</dbReference>
<evidence type="ECO:0008006" key="3">
    <source>
        <dbReference type="Google" id="ProtNLM"/>
    </source>
</evidence>
<sequence length="218" mass="22865">MSIDASRWDVLDWRRRVQDLYDAVRAEVVPARAHAVWVAGRDGLLGTHPASPVPAAERPSFAGAPVAPYDPAYRFVVPVDLDVEPARRDVATGTDGVVPMERVGRVDLPALGSLDVWWVAVYGGGLFVPLRDATSARTTYGGGRYLLDSVKGADLGGGLDGLVLDLNFAYQPSCAYDDAWACPLPGPGNTLAAPVPVGERHAADAHGGVGLADGVARG</sequence>
<dbReference type="Pfam" id="PF07920">
    <property type="entry name" value="DUF1684"/>
    <property type="match status" value="1"/>
</dbReference>
<dbReference type="PANTHER" id="PTHR41913">
    <property type="entry name" value="DUF1684 DOMAIN-CONTAINING PROTEIN"/>
    <property type="match status" value="1"/>
</dbReference>
<dbReference type="PANTHER" id="PTHR41913:SF1">
    <property type="entry name" value="DUF1684 DOMAIN-CONTAINING PROTEIN"/>
    <property type="match status" value="1"/>
</dbReference>
<gene>
    <name evidence="1" type="ORF">CAE01nite_03700</name>
</gene>